<feature type="transmembrane region" description="Helical" evidence="5">
    <location>
        <begin position="160"/>
        <end position="186"/>
    </location>
</feature>
<protein>
    <recommendedName>
        <fullName evidence="8">RTA1-domain-containing protein</fullName>
    </recommendedName>
</protein>
<dbReference type="Pfam" id="PF04479">
    <property type="entry name" value="RTA1"/>
    <property type="match status" value="1"/>
</dbReference>
<dbReference type="PANTHER" id="PTHR31465:SF9">
    <property type="entry name" value="SPHINGOID LONG-CHAIN BASE TRANSPORTER RSB1"/>
    <property type="match status" value="1"/>
</dbReference>
<comment type="subcellular location">
    <subcellularLocation>
        <location evidence="1">Membrane</location>
        <topology evidence="1">Multi-pass membrane protein</topology>
    </subcellularLocation>
</comment>
<evidence type="ECO:0000313" key="6">
    <source>
        <dbReference type="EMBL" id="KAF3038074.1"/>
    </source>
</evidence>
<gene>
    <name evidence="6" type="ORF">E8E12_001230</name>
</gene>
<evidence type="ECO:0000256" key="2">
    <source>
        <dbReference type="ARBA" id="ARBA00022692"/>
    </source>
</evidence>
<keyword evidence="2 5" id="KW-0812">Transmembrane</keyword>
<feature type="transmembrane region" description="Helical" evidence="5">
    <location>
        <begin position="118"/>
        <end position="140"/>
    </location>
</feature>
<feature type="transmembrane region" description="Helical" evidence="5">
    <location>
        <begin position="62"/>
        <end position="80"/>
    </location>
</feature>
<keyword evidence="4 5" id="KW-0472">Membrane</keyword>
<dbReference type="PANTHER" id="PTHR31465">
    <property type="entry name" value="PROTEIN RTA1-RELATED"/>
    <property type="match status" value="1"/>
</dbReference>
<dbReference type="AlphaFoldDB" id="A0A9P5C061"/>
<evidence type="ECO:0000256" key="4">
    <source>
        <dbReference type="ARBA" id="ARBA00023136"/>
    </source>
</evidence>
<sequence length="347" mass="38120">MLSLTPFLMARALDRNGIDPNNINTTTTDPLIIAMSRKYCKVGTCPTSWQVIDYRPSLAGNAIYMTIYILLLLAQGYLGVRHKTWKYTALLVTGLLGEMVGYAGRLMLNANPFLMNNFLVNLIPLTLAPALFTAAIYLSLSRVLFILDPSNAYSRLKPRLYTYVFVGCDLLALVLQAIGGALAATAKDKRGSDQGVRVMIAGLVSQVVTMALFLGLWADFAVRMKRARGRMTGRLGMYEVLEASSVFKWFQWSLFVATVLIFVRCIYRVAELWEGFGGHLANHEASFMVFEGPMVIIAVAGLTWFHPGRVFGNLWGPAGRGERTSGGKVGNDGSEVSLAANYAYEGV</sequence>
<dbReference type="EMBL" id="SWKV01000038">
    <property type="protein sequence ID" value="KAF3038074.1"/>
    <property type="molecule type" value="Genomic_DNA"/>
</dbReference>
<keyword evidence="3 5" id="KW-1133">Transmembrane helix</keyword>
<feature type="transmembrane region" description="Helical" evidence="5">
    <location>
        <begin position="249"/>
        <end position="270"/>
    </location>
</feature>
<dbReference type="GO" id="GO:0005886">
    <property type="term" value="C:plasma membrane"/>
    <property type="evidence" value="ECO:0007669"/>
    <property type="project" value="TreeGrafter"/>
</dbReference>
<evidence type="ECO:0000313" key="7">
    <source>
        <dbReference type="Proteomes" id="UP000758155"/>
    </source>
</evidence>
<proteinExistence type="predicted"/>
<feature type="transmembrane region" description="Helical" evidence="5">
    <location>
        <begin position="87"/>
        <end position="106"/>
    </location>
</feature>
<evidence type="ECO:0000256" key="1">
    <source>
        <dbReference type="ARBA" id="ARBA00004141"/>
    </source>
</evidence>
<accession>A0A9P5C061</accession>
<dbReference type="InterPro" id="IPR007568">
    <property type="entry name" value="RTA1"/>
</dbReference>
<evidence type="ECO:0008006" key="8">
    <source>
        <dbReference type="Google" id="ProtNLM"/>
    </source>
</evidence>
<dbReference type="GO" id="GO:0000324">
    <property type="term" value="C:fungal-type vacuole"/>
    <property type="evidence" value="ECO:0007669"/>
    <property type="project" value="TreeGrafter"/>
</dbReference>
<name>A0A9P5C061_9PLEO</name>
<dbReference type="Proteomes" id="UP000758155">
    <property type="component" value="Unassembled WGS sequence"/>
</dbReference>
<organism evidence="6 7">
    <name type="scientific">Didymella heteroderae</name>
    <dbReference type="NCBI Taxonomy" id="1769908"/>
    <lineage>
        <taxon>Eukaryota</taxon>
        <taxon>Fungi</taxon>
        <taxon>Dikarya</taxon>
        <taxon>Ascomycota</taxon>
        <taxon>Pezizomycotina</taxon>
        <taxon>Dothideomycetes</taxon>
        <taxon>Pleosporomycetidae</taxon>
        <taxon>Pleosporales</taxon>
        <taxon>Pleosporineae</taxon>
        <taxon>Didymellaceae</taxon>
        <taxon>Didymella</taxon>
    </lineage>
</organism>
<evidence type="ECO:0000256" key="3">
    <source>
        <dbReference type="ARBA" id="ARBA00022989"/>
    </source>
</evidence>
<keyword evidence="7" id="KW-1185">Reference proteome</keyword>
<feature type="transmembrane region" description="Helical" evidence="5">
    <location>
        <begin position="285"/>
        <end position="305"/>
    </location>
</feature>
<evidence type="ECO:0000256" key="5">
    <source>
        <dbReference type="SAM" id="Phobius"/>
    </source>
</evidence>
<comment type="caution">
    <text evidence="6">The sequence shown here is derived from an EMBL/GenBank/DDBJ whole genome shotgun (WGS) entry which is preliminary data.</text>
</comment>
<dbReference type="OrthoDB" id="4521223at2759"/>
<reference evidence="6" key="1">
    <citation type="submission" date="2019-04" db="EMBL/GenBank/DDBJ databases">
        <title>Sequencing of skin fungus with MAO and IRED activity.</title>
        <authorList>
            <person name="Marsaioli A.J."/>
            <person name="Bonatto J.M.C."/>
            <person name="Reis Junior O."/>
        </authorList>
    </citation>
    <scope>NUCLEOTIDE SEQUENCE</scope>
    <source>
        <strain evidence="6">28M1</strain>
    </source>
</reference>
<feature type="transmembrane region" description="Helical" evidence="5">
    <location>
        <begin position="198"/>
        <end position="222"/>
    </location>
</feature>